<dbReference type="Proteomes" id="UP000217163">
    <property type="component" value="Unassembled WGS sequence"/>
</dbReference>
<dbReference type="AlphaFoldDB" id="A0A261WMG6"/>
<feature type="region of interest" description="Disordered" evidence="1">
    <location>
        <begin position="94"/>
        <end position="121"/>
    </location>
</feature>
<gene>
    <name evidence="2" type="ORF">CFN58_04395</name>
</gene>
<accession>A0A261WMG6</accession>
<evidence type="ECO:0000313" key="3">
    <source>
        <dbReference type="Proteomes" id="UP000217163"/>
    </source>
</evidence>
<name>A0A261WMG6_9PSED</name>
<reference evidence="3" key="1">
    <citation type="journal article" date="2016" name="Sci. Rep.">
        <title>Genome analysis of the kiwifruit canker pathogen Pseudomonas syringae pv. actinidiae biovar 5.</title>
        <authorList>
            <person name="Fujikawa T."/>
            <person name="Sawada H."/>
        </authorList>
    </citation>
    <scope>NUCLEOTIDE SEQUENCE [LARGE SCALE GENOMIC DNA]</scope>
    <source>
        <strain evidence="3">MAFF 212061</strain>
    </source>
</reference>
<evidence type="ECO:0000313" key="2">
    <source>
        <dbReference type="EMBL" id="OZI87358.1"/>
    </source>
</evidence>
<evidence type="ECO:0000256" key="1">
    <source>
        <dbReference type="SAM" id="MobiDB-lite"/>
    </source>
</evidence>
<feature type="compositionally biased region" description="Basic and acidic residues" evidence="1">
    <location>
        <begin position="107"/>
        <end position="121"/>
    </location>
</feature>
<protein>
    <submittedName>
        <fullName evidence="2">TraK oriT-binding protein</fullName>
    </submittedName>
</protein>
<dbReference type="EMBL" id="NKQU01000056">
    <property type="protein sequence ID" value="OZI87358.1"/>
    <property type="molecule type" value="Genomic_DNA"/>
</dbReference>
<comment type="caution">
    <text evidence="2">The sequence shown here is derived from an EMBL/GenBank/DDBJ whole genome shotgun (WGS) entry which is preliminary data.</text>
</comment>
<proteinExistence type="predicted"/>
<organism evidence="2 3">
    <name type="scientific">Pseudomonas avellanae</name>
    <dbReference type="NCBI Taxonomy" id="46257"/>
    <lineage>
        <taxon>Bacteria</taxon>
        <taxon>Pseudomonadati</taxon>
        <taxon>Pseudomonadota</taxon>
        <taxon>Gammaproteobacteria</taxon>
        <taxon>Pseudomonadales</taxon>
        <taxon>Pseudomonadaceae</taxon>
        <taxon>Pseudomonas</taxon>
    </lineage>
</organism>
<sequence length="121" mass="13280">MMKTPKEGLTGAGRVAFLARLDEFRSLIQAGWPVTVVYENHGGDNTGLSYSQFARYVGKYIRKPTKRGAQQPTIPDEITIPVASVPEQMQSALPTVPAPMSKPRPGFRHDPSSGNNRDDLI</sequence>